<dbReference type="AlphaFoldDB" id="A0AAV1CZF8"/>
<evidence type="ECO:0000313" key="11">
    <source>
        <dbReference type="EMBL" id="CAI9100837.1"/>
    </source>
</evidence>
<accession>A0AAV1CZF8</accession>
<evidence type="ECO:0000256" key="9">
    <source>
        <dbReference type="SAM" id="MobiDB-lite"/>
    </source>
</evidence>
<dbReference type="Pfam" id="PF02309">
    <property type="entry name" value="AUX_IAA"/>
    <property type="match status" value="1"/>
</dbReference>
<dbReference type="GO" id="GO:0009734">
    <property type="term" value="P:auxin-activated signaling pathway"/>
    <property type="evidence" value="ECO:0007669"/>
    <property type="project" value="UniProtKB-UniRule"/>
</dbReference>
<evidence type="ECO:0000259" key="10">
    <source>
        <dbReference type="PROSITE" id="PS51745"/>
    </source>
</evidence>
<gene>
    <name evidence="11" type="ORF">OLC1_LOCUS10566</name>
</gene>
<dbReference type="PROSITE" id="PS51745">
    <property type="entry name" value="PB1"/>
    <property type="match status" value="1"/>
</dbReference>
<dbReference type="GO" id="GO:0006355">
    <property type="term" value="P:regulation of DNA-templated transcription"/>
    <property type="evidence" value="ECO:0007669"/>
    <property type="project" value="InterPro"/>
</dbReference>
<evidence type="ECO:0000256" key="1">
    <source>
        <dbReference type="ARBA" id="ARBA00004123"/>
    </source>
</evidence>
<name>A0AAV1CZF8_OLDCO</name>
<comment type="similarity">
    <text evidence="2 8">Belongs to the Aux/IAA family.</text>
</comment>
<keyword evidence="7 8" id="KW-0927">Auxin signaling pathway</keyword>
<evidence type="ECO:0000256" key="7">
    <source>
        <dbReference type="ARBA" id="ARBA00023294"/>
    </source>
</evidence>
<dbReference type="Proteomes" id="UP001161247">
    <property type="component" value="Chromosome 3"/>
</dbReference>
<feature type="domain" description="PB1" evidence="10">
    <location>
        <begin position="145"/>
        <end position="225"/>
    </location>
</feature>
<sequence>MDLQLGLAFSSGTMDKGFDLNSSEIEVRGDSEASPFGNSECNFKKRNFGEAFEEEGRRIDVPRTLPLLVWDKQGGDDLDDEADSSSVMNNNKSERNDVHGGVVGWPPLNPWRKKICQSNHRQGCAVNCVAVENGGGGAGIRGKNSMYVKVKMEGVGIARKVDLNLHYSYQTLLQTLIGMFGKYQESVQFYQLEYQDEEGDWQPVENVNWGKFKRTVQRLKLVRKG</sequence>
<comment type="subcellular location">
    <subcellularLocation>
        <location evidence="1 8">Nucleus</location>
    </subcellularLocation>
</comment>
<dbReference type="InterPro" id="IPR033389">
    <property type="entry name" value="AUX/IAA_dom"/>
</dbReference>
<comment type="function">
    <text evidence="8">Aux/IAA proteins are short-lived transcriptional factors that function as repressors of early auxin response genes at low auxin concentrations.</text>
</comment>
<evidence type="ECO:0000256" key="6">
    <source>
        <dbReference type="ARBA" id="ARBA00023242"/>
    </source>
</evidence>
<dbReference type="InterPro" id="IPR053793">
    <property type="entry name" value="PB1-like"/>
</dbReference>
<keyword evidence="12" id="KW-1185">Reference proteome</keyword>
<evidence type="ECO:0000313" key="12">
    <source>
        <dbReference type="Proteomes" id="UP001161247"/>
    </source>
</evidence>
<dbReference type="GO" id="GO:0005634">
    <property type="term" value="C:nucleus"/>
    <property type="evidence" value="ECO:0007669"/>
    <property type="project" value="UniProtKB-SubCell"/>
</dbReference>
<dbReference type="PANTHER" id="PTHR31734">
    <property type="entry name" value="AUXIN-RESPONSIVE PROTEIN IAA17"/>
    <property type="match status" value="1"/>
</dbReference>
<evidence type="ECO:0000256" key="2">
    <source>
        <dbReference type="ARBA" id="ARBA00006728"/>
    </source>
</evidence>
<evidence type="ECO:0000256" key="4">
    <source>
        <dbReference type="ARBA" id="ARBA00023015"/>
    </source>
</evidence>
<keyword evidence="3 8" id="KW-0678">Repressor</keyword>
<feature type="region of interest" description="Disordered" evidence="9">
    <location>
        <begin position="76"/>
        <end position="103"/>
    </location>
</feature>
<reference evidence="11" key="1">
    <citation type="submission" date="2023-03" db="EMBL/GenBank/DDBJ databases">
        <authorList>
            <person name="Julca I."/>
        </authorList>
    </citation>
    <scope>NUCLEOTIDE SEQUENCE</scope>
</reference>
<keyword evidence="5 8" id="KW-0804">Transcription</keyword>
<dbReference type="SUPFAM" id="SSF54277">
    <property type="entry name" value="CAD &amp; PB1 domains"/>
    <property type="match status" value="1"/>
</dbReference>
<dbReference type="EMBL" id="OX459120">
    <property type="protein sequence ID" value="CAI9100837.1"/>
    <property type="molecule type" value="Genomic_DNA"/>
</dbReference>
<proteinExistence type="inferred from homology"/>
<dbReference type="PANTHER" id="PTHR31734:SF38">
    <property type="entry name" value="AUXIN-RESPONSIVE PROTEIN IAA29"/>
    <property type="match status" value="1"/>
</dbReference>
<dbReference type="InterPro" id="IPR003311">
    <property type="entry name" value="AUX_IAA"/>
</dbReference>
<comment type="subunit">
    <text evidence="8">Homodimers and heterodimers.</text>
</comment>
<evidence type="ECO:0000256" key="8">
    <source>
        <dbReference type="RuleBase" id="RU004549"/>
    </source>
</evidence>
<keyword evidence="6 8" id="KW-0539">Nucleus</keyword>
<protein>
    <recommendedName>
        <fullName evidence="8">Auxin-responsive protein</fullName>
    </recommendedName>
</protein>
<organism evidence="11 12">
    <name type="scientific">Oldenlandia corymbosa var. corymbosa</name>
    <dbReference type="NCBI Taxonomy" id="529605"/>
    <lineage>
        <taxon>Eukaryota</taxon>
        <taxon>Viridiplantae</taxon>
        <taxon>Streptophyta</taxon>
        <taxon>Embryophyta</taxon>
        <taxon>Tracheophyta</taxon>
        <taxon>Spermatophyta</taxon>
        <taxon>Magnoliopsida</taxon>
        <taxon>eudicotyledons</taxon>
        <taxon>Gunneridae</taxon>
        <taxon>Pentapetalae</taxon>
        <taxon>asterids</taxon>
        <taxon>lamiids</taxon>
        <taxon>Gentianales</taxon>
        <taxon>Rubiaceae</taxon>
        <taxon>Rubioideae</taxon>
        <taxon>Spermacoceae</taxon>
        <taxon>Hedyotis-Oldenlandia complex</taxon>
        <taxon>Oldenlandia</taxon>
    </lineage>
</organism>
<keyword evidence="4 8" id="KW-0805">Transcription regulation</keyword>
<evidence type="ECO:0000256" key="5">
    <source>
        <dbReference type="ARBA" id="ARBA00023163"/>
    </source>
</evidence>
<dbReference type="Gene3D" id="3.10.20.90">
    <property type="entry name" value="Phosphatidylinositol 3-kinase Catalytic Subunit, Chain A, domain 1"/>
    <property type="match status" value="1"/>
</dbReference>
<evidence type="ECO:0000256" key="3">
    <source>
        <dbReference type="ARBA" id="ARBA00022491"/>
    </source>
</evidence>